<dbReference type="GO" id="GO:0016491">
    <property type="term" value="F:oxidoreductase activity"/>
    <property type="evidence" value="ECO:0007669"/>
    <property type="project" value="UniProtKB-KW"/>
</dbReference>
<dbReference type="PANTHER" id="PTHR43618:SF8">
    <property type="entry name" value="7ALPHA-HYDROXYSTEROID DEHYDROGENASE"/>
    <property type="match status" value="1"/>
</dbReference>
<accession>H0HNC3</accession>
<protein>
    <submittedName>
        <fullName evidence="4">Short-chain dehydrogenase/reductase SDR</fullName>
    </submittedName>
</protein>
<dbReference type="PRINTS" id="PR00080">
    <property type="entry name" value="SDRFAMILY"/>
</dbReference>
<dbReference type="PATRIC" id="fig|1107882.3.peg.1606"/>
<keyword evidence="5" id="KW-1185">Reference proteome</keyword>
<dbReference type="AlphaFoldDB" id="H0HNC3"/>
<dbReference type="EMBL" id="AHAM01000056">
    <property type="protein sequence ID" value="EHK57757.1"/>
    <property type="molecule type" value="Genomic_DNA"/>
</dbReference>
<dbReference type="InterPro" id="IPR036291">
    <property type="entry name" value="NAD(P)-bd_dom_sf"/>
</dbReference>
<dbReference type="PANTHER" id="PTHR43618">
    <property type="entry name" value="7-ALPHA-HYDROXYSTEROID DEHYDROGENASE"/>
    <property type="match status" value="1"/>
</dbReference>
<dbReference type="Proteomes" id="UP000003250">
    <property type="component" value="Unassembled WGS sequence"/>
</dbReference>
<dbReference type="InterPro" id="IPR002347">
    <property type="entry name" value="SDR_fam"/>
</dbReference>
<dbReference type="InterPro" id="IPR052178">
    <property type="entry name" value="Sec_Metab_Biosynth_SDR"/>
</dbReference>
<sequence>MNRKDSAEQAAFGLYGGRSINILACHCNAIAKSAAACGWEVSMSYLDELFSVTGKTALVTGAATGIGRMAATALVKAGASVMIASRKGEDCVRVAGELNALGAPGKAEGFGGDVSTESGVLALAAAVKERTDRLDILINNAGTSWGEPLQTFPYKGWAKVFDVNVTGLFHLTRELLPLLAKAASDDDPARIINLGSVMGTQPLADDAYSYTASKAAVHHLTRTLAIELAGRRITVNAFAPGPFRSRMTAFATGTDEGADRVASHVPIGRIGAPDDIAGATLYLCSRAGSYVTGAILPIDGGQSVQHGMTLFKE</sequence>
<gene>
    <name evidence="4" type="ORF">MAXJ12_08229</name>
</gene>
<name>H0HNC3_9HYPH</name>
<proteinExistence type="inferred from homology"/>
<keyword evidence="3" id="KW-0560">Oxidoreductase</keyword>
<dbReference type="Gene3D" id="3.40.50.720">
    <property type="entry name" value="NAD(P)-binding Rossmann-like Domain"/>
    <property type="match status" value="1"/>
</dbReference>
<dbReference type="Pfam" id="PF13561">
    <property type="entry name" value="adh_short_C2"/>
    <property type="match status" value="1"/>
</dbReference>
<dbReference type="SUPFAM" id="SSF51735">
    <property type="entry name" value="NAD(P)-binding Rossmann-fold domains"/>
    <property type="match status" value="1"/>
</dbReference>
<dbReference type="PRINTS" id="PR00081">
    <property type="entry name" value="GDHRDH"/>
</dbReference>
<dbReference type="InterPro" id="IPR020904">
    <property type="entry name" value="Sc_DH/Rdtase_CS"/>
</dbReference>
<keyword evidence="2" id="KW-0521">NADP</keyword>
<evidence type="ECO:0000313" key="5">
    <source>
        <dbReference type="Proteomes" id="UP000003250"/>
    </source>
</evidence>
<organism evidence="4 5">
    <name type="scientific">Mesorhizobium alhagi CCNWXJ12-2</name>
    <dbReference type="NCBI Taxonomy" id="1107882"/>
    <lineage>
        <taxon>Bacteria</taxon>
        <taxon>Pseudomonadati</taxon>
        <taxon>Pseudomonadota</taxon>
        <taxon>Alphaproteobacteria</taxon>
        <taxon>Hyphomicrobiales</taxon>
        <taxon>Phyllobacteriaceae</taxon>
        <taxon>Allomesorhizobium</taxon>
    </lineage>
</organism>
<reference evidence="4 5" key="1">
    <citation type="journal article" date="2012" name="J. Bacteriol.">
        <title>Draft Genome Sequence of Mesorhizobium alhagi CCNWXJ12-2T, a Novel Salt-Resistant Species Isolated from the Desert of Northwestern China.</title>
        <authorList>
            <person name="Zhou M."/>
            <person name="Chen W."/>
            <person name="Chen H."/>
            <person name="Wei G."/>
        </authorList>
    </citation>
    <scope>NUCLEOTIDE SEQUENCE [LARGE SCALE GENOMIC DNA]</scope>
    <source>
        <strain evidence="4 5">CCNWXJ12-2</strain>
    </source>
</reference>
<evidence type="ECO:0000256" key="2">
    <source>
        <dbReference type="ARBA" id="ARBA00022857"/>
    </source>
</evidence>
<evidence type="ECO:0000313" key="4">
    <source>
        <dbReference type="EMBL" id="EHK57757.1"/>
    </source>
</evidence>
<dbReference type="FunFam" id="3.40.50.720:FF:000084">
    <property type="entry name" value="Short-chain dehydrogenase reductase"/>
    <property type="match status" value="1"/>
</dbReference>
<evidence type="ECO:0000256" key="1">
    <source>
        <dbReference type="ARBA" id="ARBA00006484"/>
    </source>
</evidence>
<comment type="similarity">
    <text evidence="1">Belongs to the short-chain dehydrogenases/reductases (SDR) family.</text>
</comment>
<evidence type="ECO:0000256" key="3">
    <source>
        <dbReference type="ARBA" id="ARBA00023002"/>
    </source>
</evidence>
<dbReference type="PROSITE" id="PS00061">
    <property type="entry name" value="ADH_SHORT"/>
    <property type="match status" value="1"/>
</dbReference>